<dbReference type="InterPro" id="IPR050095">
    <property type="entry name" value="ECF_ABC_transporter_ATP-bd"/>
</dbReference>
<dbReference type="Pfam" id="PF00005">
    <property type="entry name" value="ABC_tran"/>
    <property type="match status" value="1"/>
</dbReference>
<protein>
    <submittedName>
        <fullName evidence="10">Energy-coupling factor transporter ATP-binding protein EcfA1</fullName>
        <ecNumber evidence="10">3.6.3.-</ecNumber>
    </submittedName>
</protein>
<evidence type="ECO:0000313" key="11">
    <source>
        <dbReference type="Proteomes" id="UP000182811"/>
    </source>
</evidence>
<dbReference type="Proteomes" id="UP000182811">
    <property type="component" value="Unassembled WGS sequence"/>
</dbReference>
<gene>
    <name evidence="10" type="primary">ecfA1_2</name>
    <name evidence="10" type="ORF">MOTE_17820</name>
</gene>
<comment type="subcellular location">
    <subcellularLocation>
        <location evidence="1">Cell membrane</location>
        <topology evidence="1">Peripheral membrane protein</topology>
    </subcellularLocation>
</comment>
<dbReference type="InterPro" id="IPR015856">
    <property type="entry name" value="ABC_transpr_CbiO/EcfA_su"/>
</dbReference>
<evidence type="ECO:0000256" key="8">
    <source>
        <dbReference type="ARBA" id="ARBA00023136"/>
    </source>
</evidence>
<dbReference type="EC" id="3.6.3.-" evidence="10"/>
<organism evidence="10 11">
    <name type="scientific">Neomoorella thermoacetica</name>
    <name type="common">Clostridium thermoaceticum</name>
    <dbReference type="NCBI Taxonomy" id="1525"/>
    <lineage>
        <taxon>Bacteria</taxon>
        <taxon>Bacillati</taxon>
        <taxon>Bacillota</taxon>
        <taxon>Clostridia</taxon>
        <taxon>Neomoorellales</taxon>
        <taxon>Neomoorellaceae</taxon>
        <taxon>Neomoorella</taxon>
    </lineage>
</organism>
<sequence>MDPTFEPIIKVEDYTFYYPDSQVPALAGINLTVRPGEFLGLTGPTGAGKTTLALALNGIIPHFQGGRLAGRVTIAGLDTAATPCARLAGVIGSVFQDPEAQLVAETVEDELAFGLENLAVPREEMRARISAALEMVGITDLRHRPLRQLSGGQKQKVAIAAAIALRPRILVLDEPTSELDPRGSLEIVNLLERLNRDYGMTILLIEQKISLLAPRVPRLVCLHQSRIVADAAPRQVLGQEKLVAELGLEVPPVTDLFRLLSRAGVYHGNLPLAVDQGRRELDRLLSHESP</sequence>
<evidence type="ECO:0000256" key="7">
    <source>
        <dbReference type="ARBA" id="ARBA00022967"/>
    </source>
</evidence>
<dbReference type="CDD" id="cd03225">
    <property type="entry name" value="ABC_cobalt_CbiO_domain1"/>
    <property type="match status" value="1"/>
</dbReference>
<dbReference type="InterPro" id="IPR003439">
    <property type="entry name" value="ABC_transporter-like_ATP-bd"/>
</dbReference>
<evidence type="ECO:0000256" key="1">
    <source>
        <dbReference type="ARBA" id="ARBA00004202"/>
    </source>
</evidence>
<dbReference type="OrthoDB" id="9814634at2"/>
<keyword evidence="7" id="KW-1278">Translocase</keyword>
<dbReference type="InterPro" id="IPR027417">
    <property type="entry name" value="P-loop_NTPase"/>
</dbReference>
<comment type="similarity">
    <text evidence="2">Belongs to the ABC transporter superfamily.</text>
</comment>
<feature type="domain" description="ABC transporter" evidence="9">
    <location>
        <begin position="9"/>
        <end position="249"/>
    </location>
</feature>
<keyword evidence="4" id="KW-1003">Cell membrane</keyword>
<dbReference type="GO" id="GO:0005524">
    <property type="term" value="F:ATP binding"/>
    <property type="evidence" value="ECO:0007669"/>
    <property type="project" value="UniProtKB-KW"/>
</dbReference>
<dbReference type="GO" id="GO:0016887">
    <property type="term" value="F:ATP hydrolysis activity"/>
    <property type="evidence" value="ECO:0007669"/>
    <property type="project" value="InterPro"/>
</dbReference>
<keyword evidence="3" id="KW-0813">Transport</keyword>
<evidence type="ECO:0000256" key="5">
    <source>
        <dbReference type="ARBA" id="ARBA00022741"/>
    </source>
</evidence>
<dbReference type="InterPro" id="IPR003593">
    <property type="entry name" value="AAA+_ATPase"/>
</dbReference>
<evidence type="ECO:0000256" key="2">
    <source>
        <dbReference type="ARBA" id="ARBA00005417"/>
    </source>
</evidence>
<reference evidence="10 11" key="1">
    <citation type="submission" date="2016-08" db="EMBL/GenBank/DDBJ databases">
        <title>Genome-based comparison of Moorella thermoacetic strains.</title>
        <authorList>
            <person name="Poehlein A."/>
            <person name="Bengelsdorf F.R."/>
            <person name="Esser C."/>
            <person name="Duerre P."/>
            <person name="Daniel R."/>
        </authorList>
    </citation>
    <scope>NUCLEOTIDE SEQUENCE [LARGE SCALE GENOMIC DNA]</scope>
    <source>
        <strain evidence="10 11">DSM 21394</strain>
    </source>
</reference>
<comment type="caution">
    <text evidence="10">The sequence shown here is derived from an EMBL/GenBank/DDBJ whole genome shotgun (WGS) entry which is preliminary data.</text>
</comment>
<dbReference type="SUPFAM" id="SSF52540">
    <property type="entry name" value="P-loop containing nucleoside triphosphate hydrolases"/>
    <property type="match status" value="1"/>
</dbReference>
<evidence type="ECO:0000259" key="9">
    <source>
        <dbReference type="PROSITE" id="PS50893"/>
    </source>
</evidence>
<evidence type="ECO:0000256" key="6">
    <source>
        <dbReference type="ARBA" id="ARBA00022840"/>
    </source>
</evidence>
<dbReference type="PROSITE" id="PS00211">
    <property type="entry name" value="ABC_TRANSPORTER_1"/>
    <property type="match status" value="1"/>
</dbReference>
<dbReference type="EMBL" id="MDDC01000013">
    <property type="protein sequence ID" value="OIQ58594.1"/>
    <property type="molecule type" value="Genomic_DNA"/>
</dbReference>
<dbReference type="AlphaFoldDB" id="A0A1J5NIC2"/>
<evidence type="ECO:0000256" key="4">
    <source>
        <dbReference type="ARBA" id="ARBA00022475"/>
    </source>
</evidence>
<keyword evidence="8" id="KW-0472">Membrane</keyword>
<name>A0A1J5NIC2_NEOTH</name>
<dbReference type="FunFam" id="3.40.50.300:FF:000224">
    <property type="entry name" value="Energy-coupling factor transporter ATP-binding protein EcfA"/>
    <property type="match status" value="1"/>
</dbReference>
<accession>A0A1J5NIC2</accession>
<dbReference type="PROSITE" id="PS50893">
    <property type="entry name" value="ABC_TRANSPORTER_2"/>
    <property type="match status" value="1"/>
</dbReference>
<dbReference type="SMART" id="SM00382">
    <property type="entry name" value="AAA"/>
    <property type="match status" value="1"/>
</dbReference>
<dbReference type="GO" id="GO:0042626">
    <property type="term" value="F:ATPase-coupled transmembrane transporter activity"/>
    <property type="evidence" value="ECO:0007669"/>
    <property type="project" value="TreeGrafter"/>
</dbReference>
<dbReference type="PANTHER" id="PTHR43553:SF21">
    <property type="entry name" value="ABC TRANSPORTER ATP-BINDING PROTEIN MA_1418-RELATED"/>
    <property type="match status" value="1"/>
</dbReference>
<dbReference type="Gene3D" id="3.40.50.300">
    <property type="entry name" value="P-loop containing nucleotide triphosphate hydrolases"/>
    <property type="match status" value="1"/>
</dbReference>
<keyword evidence="10" id="KW-0378">Hydrolase</keyword>
<dbReference type="GO" id="GO:0043190">
    <property type="term" value="C:ATP-binding cassette (ABC) transporter complex"/>
    <property type="evidence" value="ECO:0007669"/>
    <property type="project" value="TreeGrafter"/>
</dbReference>
<proteinExistence type="inferred from homology"/>
<dbReference type="PANTHER" id="PTHR43553">
    <property type="entry name" value="HEAVY METAL TRANSPORTER"/>
    <property type="match status" value="1"/>
</dbReference>
<keyword evidence="5" id="KW-0547">Nucleotide-binding</keyword>
<dbReference type="InterPro" id="IPR017871">
    <property type="entry name" value="ABC_transporter-like_CS"/>
</dbReference>
<evidence type="ECO:0000313" key="10">
    <source>
        <dbReference type="EMBL" id="OIQ58594.1"/>
    </source>
</evidence>
<evidence type="ECO:0000256" key="3">
    <source>
        <dbReference type="ARBA" id="ARBA00022448"/>
    </source>
</evidence>
<keyword evidence="6 10" id="KW-0067">ATP-binding</keyword>